<dbReference type="EMBL" id="BONE01000042">
    <property type="protein sequence ID" value="GIF75366.1"/>
    <property type="molecule type" value="Genomic_DNA"/>
</dbReference>
<keyword evidence="2" id="KW-0812">Transmembrane</keyword>
<protein>
    <recommendedName>
        <fullName evidence="5">DUF2567 domain-containing protein</fullName>
    </recommendedName>
</protein>
<comment type="caution">
    <text evidence="3">The sequence shown here is derived from an EMBL/GenBank/DDBJ whole genome shotgun (WGS) entry which is preliminary data.</text>
</comment>
<reference evidence="3 4" key="1">
    <citation type="submission" date="2021-01" db="EMBL/GenBank/DDBJ databases">
        <title>Whole genome shotgun sequence of Asanoa siamensis NBRC 107932.</title>
        <authorList>
            <person name="Komaki H."/>
            <person name="Tamura T."/>
        </authorList>
    </citation>
    <scope>NUCLEOTIDE SEQUENCE [LARGE SCALE GENOMIC DNA]</scope>
    <source>
        <strain evidence="3 4">NBRC 107932</strain>
    </source>
</reference>
<name>A0ABQ4CVR4_9ACTN</name>
<keyword evidence="4" id="KW-1185">Reference proteome</keyword>
<organism evidence="3 4">
    <name type="scientific">Asanoa siamensis</name>
    <dbReference type="NCBI Taxonomy" id="926357"/>
    <lineage>
        <taxon>Bacteria</taxon>
        <taxon>Bacillati</taxon>
        <taxon>Actinomycetota</taxon>
        <taxon>Actinomycetes</taxon>
        <taxon>Micromonosporales</taxon>
        <taxon>Micromonosporaceae</taxon>
        <taxon>Asanoa</taxon>
    </lineage>
</organism>
<dbReference type="Proteomes" id="UP000604117">
    <property type="component" value="Unassembled WGS sequence"/>
</dbReference>
<feature type="compositionally biased region" description="Pro residues" evidence="1">
    <location>
        <begin position="211"/>
        <end position="221"/>
    </location>
</feature>
<evidence type="ECO:0000256" key="1">
    <source>
        <dbReference type="SAM" id="MobiDB-lite"/>
    </source>
</evidence>
<proteinExistence type="predicted"/>
<feature type="transmembrane region" description="Helical" evidence="2">
    <location>
        <begin position="79"/>
        <end position="99"/>
    </location>
</feature>
<feature type="region of interest" description="Disordered" evidence="1">
    <location>
        <begin position="189"/>
        <end position="221"/>
    </location>
</feature>
<feature type="transmembrane region" description="Helical" evidence="2">
    <location>
        <begin position="111"/>
        <end position="134"/>
    </location>
</feature>
<keyword evidence="2" id="KW-1133">Transmembrane helix</keyword>
<evidence type="ECO:0000313" key="4">
    <source>
        <dbReference type="Proteomes" id="UP000604117"/>
    </source>
</evidence>
<feature type="transmembrane region" description="Helical" evidence="2">
    <location>
        <begin position="154"/>
        <end position="178"/>
    </location>
</feature>
<feature type="compositionally biased region" description="Pro residues" evidence="1">
    <location>
        <begin position="195"/>
        <end position="204"/>
    </location>
</feature>
<feature type="transmembrane region" description="Helical" evidence="2">
    <location>
        <begin position="21"/>
        <end position="43"/>
    </location>
</feature>
<evidence type="ECO:0000313" key="3">
    <source>
        <dbReference type="EMBL" id="GIF75366.1"/>
    </source>
</evidence>
<evidence type="ECO:0008006" key="5">
    <source>
        <dbReference type="Google" id="ProtNLM"/>
    </source>
</evidence>
<evidence type="ECO:0000256" key="2">
    <source>
        <dbReference type="SAM" id="Phobius"/>
    </source>
</evidence>
<gene>
    <name evidence="3" type="ORF">Asi02nite_48840</name>
</gene>
<sequence>MSYPAQPLVQQPVSSARRPPGVVRAAAAVLSLMAIGGLAYGAIGLALMPGIVDNFQNAAAAAGLPSADIDGGTTVLRGVPMAAAFVSVVATVLLAVLAVGTLRGNPAVRIATWIVCALGLVSGGLAAVFGFVQQAGSFGDEAVLAAMGEAHPGWWPWTSVALSLLQALGYVVVALLLATPAANGYFRRTPAAGAPTPPPPPPVDPTDWQRPDPPATTPAPM</sequence>
<keyword evidence="2" id="KW-0472">Membrane</keyword>
<accession>A0ABQ4CVR4</accession>